<sequence length="270" mass="29196">MTTPSAAPDSYYQRVGEHRYKPTAHAGGAWSTDEQHVSPLAGLVVHEIDRYLAASEQPAKGLALTRISYDILGRIALEECEITVETIRPGRTIELLEAVVHIGGRSVVRARAWLLATLDTSAVADTPQERIAPPEEFTPWQMGDVWDGGYISSIDIRRGAPASPGRGTVWLSSRVDLVSGEPSSPLASYIGLVDTANGIAVQRSPKEWMFPNMDLTIHLHRRPEGRWAGLDTTVSFGPTGHGLTSTVLHDSVGPVGHALQTLTVRPLTEG</sequence>
<evidence type="ECO:0000259" key="2">
    <source>
        <dbReference type="Pfam" id="PF20789"/>
    </source>
</evidence>
<dbReference type="Pfam" id="PF20789">
    <property type="entry name" value="4HBT_3C"/>
    <property type="match status" value="1"/>
</dbReference>
<dbReference type="InterPro" id="IPR049449">
    <property type="entry name" value="TesB_ACOT8-like_N"/>
</dbReference>
<dbReference type="Pfam" id="PF13622">
    <property type="entry name" value="4HBT_3"/>
    <property type="match status" value="1"/>
</dbReference>
<dbReference type="AlphaFoldDB" id="A0A4Z0HB13"/>
<dbReference type="InterPro" id="IPR049450">
    <property type="entry name" value="ACOT8-like_C"/>
</dbReference>
<protein>
    <submittedName>
        <fullName evidence="3">Thioesterase family protein</fullName>
    </submittedName>
</protein>
<dbReference type="OrthoDB" id="1413770at2"/>
<dbReference type="RefSeq" id="WP_135339556.1">
    <property type="nucleotide sequence ID" value="NZ_JBHLTX010000045.1"/>
</dbReference>
<proteinExistence type="predicted"/>
<dbReference type="SUPFAM" id="SSF54637">
    <property type="entry name" value="Thioesterase/thiol ester dehydrase-isomerase"/>
    <property type="match status" value="1"/>
</dbReference>
<keyword evidence="4" id="KW-1185">Reference proteome</keyword>
<dbReference type="InterPro" id="IPR029069">
    <property type="entry name" value="HotDog_dom_sf"/>
</dbReference>
<dbReference type="EMBL" id="SRID01000120">
    <property type="protein sequence ID" value="TGB08654.1"/>
    <property type="molecule type" value="Genomic_DNA"/>
</dbReference>
<evidence type="ECO:0000313" key="3">
    <source>
        <dbReference type="EMBL" id="TGB08654.1"/>
    </source>
</evidence>
<dbReference type="InterPro" id="IPR042171">
    <property type="entry name" value="Acyl-CoA_hotdog"/>
</dbReference>
<dbReference type="Proteomes" id="UP000297948">
    <property type="component" value="Unassembled WGS sequence"/>
</dbReference>
<feature type="domain" description="Acyl-CoA thioesterase-like N-terminal HotDog" evidence="1">
    <location>
        <begin position="29"/>
        <end position="114"/>
    </location>
</feature>
<reference evidence="3 4" key="1">
    <citation type="submission" date="2019-03" db="EMBL/GenBank/DDBJ databases">
        <authorList>
            <person name="Gonzalez-Pimentel J.L."/>
        </authorList>
    </citation>
    <scope>NUCLEOTIDE SEQUENCE [LARGE SCALE GENOMIC DNA]</scope>
    <source>
        <strain evidence="3 4">JCM 31289</strain>
    </source>
</reference>
<organism evidence="3 4">
    <name type="scientific">Streptomyces palmae</name>
    <dbReference type="NCBI Taxonomy" id="1701085"/>
    <lineage>
        <taxon>Bacteria</taxon>
        <taxon>Bacillati</taxon>
        <taxon>Actinomycetota</taxon>
        <taxon>Actinomycetes</taxon>
        <taxon>Kitasatosporales</taxon>
        <taxon>Streptomycetaceae</taxon>
        <taxon>Streptomyces</taxon>
    </lineage>
</organism>
<feature type="domain" description="Acyl-CoA thioesterase-like C-terminal" evidence="2">
    <location>
        <begin position="134"/>
        <end position="264"/>
    </location>
</feature>
<name>A0A4Z0HB13_9ACTN</name>
<gene>
    <name evidence="3" type="ORF">E4099_15035</name>
</gene>
<dbReference type="Gene3D" id="2.40.160.210">
    <property type="entry name" value="Acyl-CoA thioesterase, double hotdog domain"/>
    <property type="match status" value="1"/>
</dbReference>
<accession>A0A4Z0HB13</accession>
<evidence type="ECO:0000259" key="1">
    <source>
        <dbReference type="Pfam" id="PF13622"/>
    </source>
</evidence>
<evidence type="ECO:0000313" key="4">
    <source>
        <dbReference type="Proteomes" id="UP000297948"/>
    </source>
</evidence>
<comment type="caution">
    <text evidence="3">The sequence shown here is derived from an EMBL/GenBank/DDBJ whole genome shotgun (WGS) entry which is preliminary data.</text>
</comment>